<dbReference type="AlphaFoldDB" id="A0A9D4F4U6"/>
<gene>
    <name evidence="1" type="ORF">DPMN_145292</name>
</gene>
<dbReference type="Proteomes" id="UP000828390">
    <property type="component" value="Unassembled WGS sequence"/>
</dbReference>
<keyword evidence="2" id="KW-1185">Reference proteome</keyword>
<sequence length="470" mass="53101">MLDTHIAKGLQKLQIEEFDTEAICFEEITKTFGTETTEYLRANGSLVLTASALAFKTLTDSSKETSIVFAEKTITKHMTKTQLGYLLQIGIITKKKSLALSPRKNVPYMFVHKTIQEFLASLYIAMHQTDIEDITNAIKSVYCDADSILDMGQLFIFTCVMCAAERMSKHIMDVITCDMESKLHSISDPTIDRFSTHYFAQRIVLHGFIESVANKQPCLQLKLSHLVLYVGNKNENDALHTLIDMNKSNIVSIDTKYIFLLQQESSYCVQEIISQSRDTLSYLRLETAGQLDLQGLRLKYLSCGGRSNISNLDCTCMHTCEINVLTRLSENCFLQPMSVTGKNIKILKLGAVQSIDLLRDALPNLGNLHTLILHSTNFPNTNLYYFSESIRRVVYMNVVVSAQDVKSMVEWSKSRGACVCCELMECLTSANNWMDISHWMTQQDGIEITQFDFIASLKEIIISLSIKLSK</sequence>
<protein>
    <submittedName>
        <fullName evidence="1">Uncharacterized protein</fullName>
    </submittedName>
</protein>
<dbReference type="EMBL" id="JAIWYP010000007">
    <property type="protein sequence ID" value="KAH3791802.1"/>
    <property type="molecule type" value="Genomic_DNA"/>
</dbReference>
<dbReference type="PANTHER" id="PTHR46312">
    <property type="entry name" value="NACHT DOMAIN-CONTAINING PROTEIN"/>
    <property type="match status" value="1"/>
</dbReference>
<evidence type="ECO:0000313" key="2">
    <source>
        <dbReference type="Proteomes" id="UP000828390"/>
    </source>
</evidence>
<name>A0A9D4F4U6_DREPO</name>
<comment type="caution">
    <text evidence="1">The sequence shown here is derived from an EMBL/GenBank/DDBJ whole genome shotgun (WGS) entry which is preliminary data.</text>
</comment>
<evidence type="ECO:0000313" key="1">
    <source>
        <dbReference type="EMBL" id="KAH3791802.1"/>
    </source>
</evidence>
<dbReference type="OrthoDB" id="10023973at2759"/>
<reference evidence="1" key="1">
    <citation type="journal article" date="2019" name="bioRxiv">
        <title>The Genome of the Zebra Mussel, Dreissena polymorpha: A Resource for Invasive Species Research.</title>
        <authorList>
            <person name="McCartney M.A."/>
            <person name="Auch B."/>
            <person name="Kono T."/>
            <person name="Mallez S."/>
            <person name="Zhang Y."/>
            <person name="Obille A."/>
            <person name="Becker A."/>
            <person name="Abrahante J.E."/>
            <person name="Garbe J."/>
            <person name="Badalamenti J.P."/>
            <person name="Herman A."/>
            <person name="Mangelson H."/>
            <person name="Liachko I."/>
            <person name="Sullivan S."/>
            <person name="Sone E.D."/>
            <person name="Koren S."/>
            <person name="Silverstein K.A.T."/>
            <person name="Beckman K.B."/>
            <person name="Gohl D.M."/>
        </authorList>
    </citation>
    <scope>NUCLEOTIDE SEQUENCE</scope>
    <source>
        <strain evidence="1">Duluth1</strain>
        <tissue evidence="1">Whole animal</tissue>
    </source>
</reference>
<dbReference type="PANTHER" id="PTHR46312:SF2">
    <property type="entry name" value="NUCLEOTIDE-BINDING OLIGOMERIZATION DOMAIN-CONTAINING PROTEIN 2-LIKE"/>
    <property type="match status" value="1"/>
</dbReference>
<reference evidence="1" key="2">
    <citation type="submission" date="2020-11" db="EMBL/GenBank/DDBJ databases">
        <authorList>
            <person name="McCartney M.A."/>
            <person name="Auch B."/>
            <person name="Kono T."/>
            <person name="Mallez S."/>
            <person name="Becker A."/>
            <person name="Gohl D.M."/>
            <person name="Silverstein K.A.T."/>
            <person name="Koren S."/>
            <person name="Bechman K.B."/>
            <person name="Herman A."/>
            <person name="Abrahante J.E."/>
            <person name="Garbe J."/>
        </authorList>
    </citation>
    <scope>NUCLEOTIDE SEQUENCE</scope>
    <source>
        <strain evidence="1">Duluth1</strain>
        <tissue evidence="1">Whole animal</tissue>
    </source>
</reference>
<accession>A0A9D4F4U6</accession>
<proteinExistence type="predicted"/>
<organism evidence="1 2">
    <name type="scientific">Dreissena polymorpha</name>
    <name type="common">Zebra mussel</name>
    <name type="synonym">Mytilus polymorpha</name>
    <dbReference type="NCBI Taxonomy" id="45954"/>
    <lineage>
        <taxon>Eukaryota</taxon>
        <taxon>Metazoa</taxon>
        <taxon>Spiralia</taxon>
        <taxon>Lophotrochozoa</taxon>
        <taxon>Mollusca</taxon>
        <taxon>Bivalvia</taxon>
        <taxon>Autobranchia</taxon>
        <taxon>Heteroconchia</taxon>
        <taxon>Euheterodonta</taxon>
        <taxon>Imparidentia</taxon>
        <taxon>Neoheterodontei</taxon>
        <taxon>Myida</taxon>
        <taxon>Dreissenoidea</taxon>
        <taxon>Dreissenidae</taxon>
        <taxon>Dreissena</taxon>
    </lineage>
</organism>